<dbReference type="GO" id="GO:0006032">
    <property type="term" value="P:chitin catabolic process"/>
    <property type="evidence" value="ECO:0007669"/>
    <property type="project" value="UniProtKB-KW"/>
</dbReference>
<dbReference type="SMART" id="SM00636">
    <property type="entry name" value="Glyco_18"/>
    <property type="match status" value="1"/>
</dbReference>
<feature type="domain" description="GH18" evidence="10">
    <location>
        <begin position="155"/>
        <end position="574"/>
    </location>
</feature>
<dbReference type="SUPFAM" id="SSF51445">
    <property type="entry name" value="(Trans)glycosidases"/>
    <property type="match status" value="1"/>
</dbReference>
<dbReference type="GO" id="GO:0008843">
    <property type="term" value="F:endochitinase activity"/>
    <property type="evidence" value="ECO:0007669"/>
    <property type="project" value="UniProtKB-EC"/>
</dbReference>
<dbReference type="InterPro" id="IPR011583">
    <property type="entry name" value="Chitinase_II/V-like_cat"/>
</dbReference>
<keyword evidence="6" id="KW-0624">Polysaccharide degradation</keyword>
<dbReference type="AlphaFoldDB" id="A0AAD5T0C2"/>
<dbReference type="Pfam" id="PF00704">
    <property type="entry name" value="Glyco_hydro_18"/>
    <property type="match status" value="1"/>
</dbReference>
<dbReference type="Gene3D" id="3.20.20.80">
    <property type="entry name" value="Glycosidases"/>
    <property type="match status" value="2"/>
</dbReference>
<dbReference type="EMBL" id="JADGJH010001011">
    <property type="protein sequence ID" value="KAJ3119948.1"/>
    <property type="molecule type" value="Genomic_DNA"/>
</dbReference>
<evidence type="ECO:0000313" key="12">
    <source>
        <dbReference type="Proteomes" id="UP001211907"/>
    </source>
</evidence>
<keyword evidence="3" id="KW-0146">Chitin degradation</keyword>
<dbReference type="InterPro" id="IPR001579">
    <property type="entry name" value="Glyco_hydro_18_chit_AS"/>
</dbReference>
<name>A0AAD5T0C2_9FUNG</name>
<evidence type="ECO:0000256" key="5">
    <source>
        <dbReference type="ARBA" id="ARBA00023295"/>
    </source>
</evidence>
<keyword evidence="9" id="KW-0732">Signal</keyword>
<evidence type="ECO:0000256" key="9">
    <source>
        <dbReference type="SAM" id="SignalP"/>
    </source>
</evidence>
<dbReference type="GO" id="GO:0000272">
    <property type="term" value="P:polysaccharide catabolic process"/>
    <property type="evidence" value="ECO:0007669"/>
    <property type="project" value="UniProtKB-KW"/>
</dbReference>
<protein>
    <recommendedName>
        <fullName evidence="10">GH18 domain-containing protein</fullName>
    </recommendedName>
</protein>
<keyword evidence="2 7" id="KW-0378">Hydrolase</keyword>
<comment type="similarity">
    <text evidence="8">Belongs to the glycosyl hydrolase 18 family.</text>
</comment>
<dbReference type="GO" id="GO:0008061">
    <property type="term" value="F:chitin binding"/>
    <property type="evidence" value="ECO:0007669"/>
    <property type="project" value="InterPro"/>
</dbReference>
<sequence length="574" mass="61172">MLLLLLVSLQLLHPTVASTITANSIEYKTSTTATLTSVTYPYSTSYQSASIVGHTFSSKSKSAAATTTTSIPTITITPLAPNANASAPECYPNYTDSPFASLPYNTADLVSYGGRNFHVVYQGAVGPPSAVSGSGWVDEGLCNGDGFTYRPFTIPGIIGYWTNWSGYSRAQNAIDMINLNAFTAINYAFDATGTLESVDPNADLNWLRKFTAQRYKNPNLKAIATIGGWSDSTTFSTIAASPLITASFVKNIHLFLDTMGFDGIDLDFEYPGGVGAVPCNAHGPQDAANFATLLAQLRVELGPTRTISIAVSGEVSHYAVGAINYIPEYVKSASYIQIMSYDFYGSWSPYSDFNSPLNAPVSPTDPTQPALNNVGFSESLSHASVVTAWTESGCPLDQMVTGIAFYGRSWQIAAQSPAVQAPTNNGLYQHCYTAGSNNNISEACPGIIGDFLDESLYTDVCGSSYHSSVWMYMNLRGAVNLPTGSQQPNAPLSAGPIIAANGWTREYFEFAESPTLFSEDGSGGGVFISYDDIVSVRAKAAFAKGKGLGGVMIWEISQDFQGELVQAVTGGWEA</sequence>
<dbReference type="PROSITE" id="PS01095">
    <property type="entry name" value="GH18_1"/>
    <property type="match status" value="1"/>
</dbReference>
<evidence type="ECO:0000256" key="4">
    <source>
        <dbReference type="ARBA" id="ARBA00023277"/>
    </source>
</evidence>
<evidence type="ECO:0000256" key="6">
    <source>
        <dbReference type="ARBA" id="ARBA00023326"/>
    </source>
</evidence>
<dbReference type="InterPro" id="IPR050314">
    <property type="entry name" value="Glycosyl_Hydrlase_18"/>
</dbReference>
<proteinExistence type="inferred from homology"/>
<evidence type="ECO:0000259" key="10">
    <source>
        <dbReference type="PROSITE" id="PS51910"/>
    </source>
</evidence>
<feature type="chain" id="PRO_5042158280" description="GH18 domain-containing protein" evidence="9">
    <location>
        <begin position="18"/>
        <end position="574"/>
    </location>
</feature>
<comment type="catalytic activity">
    <reaction evidence="1">
        <text>Random endo-hydrolysis of N-acetyl-beta-D-glucosaminide (1-&gt;4)-beta-linkages in chitin and chitodextrins.</text>
        <dbReference type="EC" id="3.2.1.14"/>
    </reaction>
</comment>
<dbReference type="GO" id="GO:0005576">
    <property type="term" value="C:extracellular region"/>
    <property type="evidence" value="ECO:0007669"/>
    <property type="project" value="TreeGrafter"/>
</dbReference>
<keyword evidence="12" id="KW-1185">Reference proteome</keyword>
<dbReference type="InterPro" id="IPR017853">
    <property type="entry name" value="GH"/>
</dbReference>
<organism evidence="11 12">
    <name type="scientific">Physocladia obscura</name>
    <dbReference type="NCBI Taxonomy" id="109957"/>
    <lineage>
        <taxon>Eukaryota</taxon>
        <taxon>Fungi</taxon>
        <taxon>Fungi incertae sedis</taxon>
        <taxon>Chytridiomycota</taxon>
        <taxon>Chytridiomycota incertae sedis</taxon>
        <taxon>Chytridiomycetes</taxon>
        <taxon>Chytridiales</taxon>
        <taxon>Chytriomycetaceae</taxon>
        <taxon>Physocladia</taxon>
    </lineage>
</organism>
<evidence type="ECO:0000256" key="3">
    <source>
        <dbReference type="ARBA" id="ARBA00023024"/>
    </source>
</evidence>
<evidence type="ECO:0000256" key="8">
    <source>
        <dbReference type="RuleBase" id="RU004453"/>
    </source>
</evidence>
<gene>
    <name evidence="11" type="ORF">HK100_000101</name>
</gene>
<dbReference type="Proteomes" id="UP001211907">
    <property type="component" value="Unassembled WGS sequence"/>
</dbReference>
<keyword evidence="4" id="KW-0119">Carbohydrate metabolism</keyword>
<evidence type="ECO:0000256" key="7">
    <source>
        <dbReference type="RuleBase" id="RU000489"/>
    </source>
</evidence>
<dbReference type="InterPro" id="IPR001223">
    <property type="entry name" value="Glyco_hydro18_cat"/>
</dbReference>
<evidence type="ECO:0000256" key="2">
    <source>
        <dbReference type="ARBA" id="ARBA00022801"/>
    </source>
</evidence>
<evidence type="ECO:0000256" key="1">
    <source>
        <dbReference type="ARBA" id="ARBA00000822"/>
    </source>
</evidence>
<dbReference type="PANTHER" id="PTHR11177">
    <property type="entry name" value="CHITINASE"/>
    <property type="match status" value="1"/>
</dbReference>
<dbReference type="PANTHER" id="PTHR11177:SF317">
    <property type="entry name" value="CHITINASE 12-RELATED"/>
    <property type="match status" value="1"/>
</dbReference>
<comment type="caution">
    <text evidence="11">The sequence shown here is derived from an EMBL/GenBank/DDBJ whole genome shotgun (WGS) entry which is preliminary data.</text>
</comment>
<accession>A0AAD5T0C2</accession>
<keyword evidence="5 7" id="KW-0326">Glycosidase</keyword>
<evidence type="ECO:0000313" key="11">
    <source>
        <dbReference type="EMBL" id="KAJ3119948.1"/>
    </source>
</evidence>
<feature type="signal peptide" evidence="9">
    <location>
        <begin position="1"/>
        <end position="17"/>
    </location>
</feature>
<reference evidence="11" key="1">
    <citation type="submission" date="2020-05" db="EMBL/GenBank/DDBJ databases">
        <title>Phylogenomic resolution of chytrid fungi.</title>
        <authorList>
            <person name="Stajich J.E."/>
            <person name="Amses K."/>
            <person name="Simmons R."/>
            <person name="Seto K."/>
            <person name="Myers J."/>
            <person name="Bonds A."/>
            <person name="Quandt C.A."/>
            <person name="Barry K."/>
            <person name="Liu P."/>
            <person name="Grigoriev I."/>
            <person name="Longcore J.E."/>
            <person name="James T.Y."/>
        </authorList>
    </citation>
    <scope>NUCLEOTIDE SEQUENCE</scope>
    <source>
        <strain evidence="11">JEL0513</strain>
    </source>
</reference>
<dbReference type="PROSITE" id="PS51910">
    <property type="entry name" value="GH18_2"/>
    <property type="match status" value="1"/>
</dbReference>